<feature type="compositionally biased region" description="Low complexity" evidence="1">
    <location>
        <begin position="208"/>
        <end position="223"/>
    </location>
</feature>
<accession>A0AA39MIP4</accession>
<feature type="compositionally biased region" description="Polar residues" evidence="1">
    <location>
        <begin position="1"/>
        <end position="28"/>
    </location>
</feature>
<feature type="compositionally biased region" description="Pro residues" evidence="1">
    <location>
        <begin position="90"/>
        <end position="100"/>
    </location>
</feature>
<reference evidence="2" key="1">
    <citation type="submission" date="2023-06" db="EMBL/GenBank/DDBJ databases">
        <authorList>
            <consortium name="Lawrence Berkeley National Laboratory"/>
            <person name="Ahrendt S."/>
            <person name="Sahu N."/>
            <person name="Indic B."/>
            <person name="Wong-Bajracharya J."/>
            <person name="Merenyi Z."/>
            <person name="Ke H.-M."/>
            <person name="Monk M."/>
            <person name="Kocsube S."/>
            <person name="Drula E."/>
            <person name="Lipzen A."/>
            <person name="Balint B."/>
            <person name="Henrissat B."/>
            <person name="Andreopoulos B."/>
            <person name="Martin F.M."/>
            <person name="Harder C.B."/>
            <person name="Rigling D."/>
            <person name="Ford K.L."/>
            <person name="Foster G.D."/>
            <person name="Pangilinan J."/>
            <person name="Papanicolaou A."/>
            <person name="Barry K."/>
            <person name="LaButti K."/>
            <person name="Viragh M."/>
            <person name="Koriabine M."/>
            <person name="Yan M."/>
            <person name="Riley R."/>
            <person name="Champramary S."/>
            <person name="Plett K.L."/>
            <person name="Tsai I.J."/>
            <person name="Slot J."/>
            <person name="Sipos G."/>
            <person name="Plett J."/>
            <person name="Nagy L.G."/>
            <person name="Grigoriev I.V."/>
        </authorList>
    </citation>
    <scope>NUCLEOTIDE SEQUENCE</scope>
    <source>
        <strain evidence="2">FPL87.14</strain>
    </source>
</reference>
<dbReference type="Proteomes" id="UP001175226">
    <property type="component" value="Unassembled WGS sequence"/>
</dbReference>
<name>A0AA39MIP4_9AGAR</name>
<keyword evidence="3" id="KW-1185">Reference proteome</keyword>
<evidence type="ECO:0000256" key="1">
    <source>
        <dbReference type="SAM" id="MobiDB-lite"/>
    </source>
</evidence>
<evidence type="ECO:0000313" key="2">
    <source>
        <dbReference type="EMBL" id="KAK0435782.1"/>
    </source>
</evidence>
<feature type="compositionally biased region" description="Polar residues" evidence="1">
    <location>
        <begin position="225"/>
        <end position="236"/>
    </location>
</feature>
<feature type="region of interest" description="Disordered" evidence="1">
    <location>
        <begin position="1"/>
        <end position="129"/>
    </location>
</feature>
<dbReference type="EMBL" id="JAUEPT010000060">
    <property type="protein sequence ID" value="KAK0435782.1"/>
    <property type="molecule type" value="Genomic_DNA"/>
</dbReference>
<feature type="region of interest" description="Disordered" evidence="1">
    <location>
        <begin position="143"/>
        <end position="268"/>
    </location>
</feature>
<feature type="compositionally biased region" description="Low complexity" evidence="1">
    <location>
        <begin position="165"/>
        <end position="200"/>
    </location>
</feature>
<organism evidence="2 3">
    <name type="scientific">Armillaria borealis</name>
    <dbReference type="NCBI Taxonomy" id="47425"/>
    <lineage>
        <taxon>Eukaryota</taxon>
        <taxon>Fungi</taxon>
        <taxon>Dikarya</taxon>
        <taxon>Basidiomycota</taxon>
        <taxon>Agaricomycotina</taxon>
        <taxon>Agaricomycetes</taxon>
        <taxon>Agaricomycetidae</taxon>
        <taxon>Agaricales</taxon>
        <taxon>Marasmiineae</taxon>
        <taxon>Physalacriaceae</taxon>
        <taxon>Armillaria</taxon>
    </lineage>
</organism>
<proteinExistence type="predicted"/>
<protein>
    <submittedName>
        <fullName evidence="2">Uncharacterized protein</fullName>
    </submittedName>
</protein>
<comment type="caution">
    <text evidence="2">The sequence shown here is derived from an EMBL/GenBank/DDBJ whole genome shotgun (WGS) entry which is preliminary data.</text>
</comment>
<gene>
    <name evidence="2" type="ORF">EV421DRAFT_1908475</name>
</gene>
<sequence length="387" mass="42736">MSSPTQNLYQGQQGRSWNPLSWRSTSTAPPDEGRPPPVLPTSFCYTPENPETRCPAPAMFQEPPLLPLPSQPPRSRGTFGLRGRSNCPLTTPPRPYPGQPPSGSQGYFPPPQLGVSYQQRTDLTPGYSYPMLPSLPAPTPYGPRPLVPSLPMTPLTKTVNPEIVTPSPSSLPPTETIPMSPEISPSSSETTTPTARTPSLTPSPLPQEPQTMSSMQTGTTMSGPPSHQLTYNSSVPIEQRPGNYEDKTWSTEPQSLNPVQGEPWIDTLPRHKATPSYLPALRPTSMQGSSPIDTESYTLLQLEGYWNDYDHGQRDNRRYSPISYGLWPDERETAPTWTAPYDEGFDTFNYDYGTFGGMDNVIPWTPRVDNVPHPTIFPDSPPRNIFG</sequence>
<evidence type="ECO:0000313" key="3">
    <source>
        <dbReference type="Proteomes" id="UP001175226"/>
    </source>
</evidence>
<dbReference type="AlphaFoldDB" id="A0AA39MIP4"/>